<evidence type="ECO:0000313" key="2">
    <source>
        <dbReference type="EMBL" id="MFC5527973.1"/>
    </source>
</evidence>
<dbReference type="Gene3D" id="3.90.79.10">
    <property type="entry name" value="Nucleoside Triphosphate Pyrophosphohydrolase"/>
    <property type="match status" value="1"/>
</dbReference>
<comment type="caution">
    <text evidence="2">The sequence shown here is derived from an EMBL/GenBank/DDBJ whole genome shotgun (WGS) entry which is preliminary data.</text>
</comment>
<dbReference type="PROSITE" id="PS51462">
    <property type="entry name" value="NUDIX"/>
    <property type="match status" value="1"/>
</dbReference>
<evidence type="ECO:0000313" key="3">
    <source>
        <dbReference type="Proteomes" id="UP001596108"/>
    </source>
</evidence>
<name>A0ABW0QT83_9BACL</name>
<feature type="domain" description="Nudix hydrolase" evidence="1">
    <location>
        <begin position="2"/>
        <end position="132"/>
    </location>
</feature>
<reference evidence="3" key="1">
    <citation type="journal article" date="2019" name="Int. J. Syst. Evol. Microbiol.">
        <title>The Global Catalogue of Microorganisms (GCM) 10K type strain sequencing project: providing services to taxonomists for standard genome sequencing and annotation.</title>
        <authorList>
            <consortium name="The Broad Institute Genomics Platform"/>
            <consortium name="The Broad Institute Genome Sequencing Center for Infectious Disease"/>
            <person name="Wu L."/>
            <person name="Ma J."/>
        </authorList>
    </citation>
    <scope>NUCLEOTIDE SEQUENCE [LARGE SCALE GENOMIC DNA]</scope>
    <source>
        <strain evidence="3">CGMCC 1.18578</strain>
    </source>
</reference>
<protein>
    <submittedName>
        <fullName evidence="2">NUDIX domain-containing protein</fullName>
    </submittedName>
</protein>
<organism evidence="2 3">
    <name type="scientific">Cohnella yongneupensis</name>
    <dbReference type="NCBI Taxonomy" id="425006"/>
    <lineage>
        <taxon>Bacteria</taxon>
        <taxon>Bacillati</taxon>
        <taxon>Bacillota</taxon>
        <taxon>Bacilli</taxon>
        <taxon>Bacillales</taxon>
        <taxon>Paenibacillaceae</taxon>
        <taxon>Cohnella</taxon>
    </lineage>
</organism>
<dbReference type="RefSeq" id="WP_378109778.1">
    <property type="nucleotide sequence ID" value="NZ_JBHSNC010000002.1"/>
</dbReference>
<keyword evidence="3" id="KW-1185">Reference proteome</keyword>
<sequence>MELRQMATAFLFRDQKVLMIKKSKSKLNNSEFWSGLGGHLEPQEINSPKIACIREIFEESGIKESEISDLRMRYLLIRIKDSEIRQQYVYFGRTMKSELIMSDEGELSWVDQSEIVNLNLSIVIRKMIEHYLINQDKQDPMVGVITMSEEPKMQWSELRDPKIF</sequence>
<dbReference type="EMBL" id="JBHSNC010000002">
    <property type="protein sequence ID" value="MFC5527973.1"/>
    <property type="molecule type" value="Genomic_DNA"/>
</dbReference>
<accession>A0ABW0QT83</accession>
<evidence type="ECO:0000259" key="1">
    <source>
        <dbReference type="PROSITE" id="PS51462"/>
    </source>
</evidence>
<dbReference type="Pfam" id="PF00293">
    <property type="entry name" value="NUDIX"/>
    <property type="match status" value="1"/>
</dbReference>
<dbReference type="InterPro" id="IPR000086">
    <property type="entry name" value="NUDIX_hydrolase_dom"/>
</dbReference>
<dbReference type="SUPFAM" id="SSF55811">
    <property type="entry name" value="Nudix"/>
    <property type="match status" value="1"/>
</dbReference>
<proteinExistence type="predicted"/>
<gene>
    <name evidence="2" type="ORF">ACFPQ4_00670</name>
</gene>
<dbReference type="Proteomes" id="UP001596108">
    <property type="component" value="Unassembled WGS sequence"/>
</dbReference>
<dbReference type="InterPro" id="IPR015797">
    <property type="entry name" value="NUDIX_hydrolase-like_dom_sf"/>
</dbReference>